<evidence type="ECO:0000313" key="4">
    <source>
        <dbReference type="Proteomes" id="UP001556196"/>
    </source>
</evidence>
<feature type="domain" description="DUF6596" evidence="2">
    <location>
        <begin position="183"/>
        <end position="283"/>
    </location>
</feature>
<dbReference type="Pfam" id="PF20239">
    <property type="entry name" value="DUF6596"/>
    <property type="match status" value="1"/>
</dbReference>
<dbReference type="Proteomes" id="UP001556196">
    <property type="component" value="Unassembled WGS sequence"/>
</dbReference>
<sequence length="420" mass="45005">MAAGTQPARAAAEAAARQSYGRLVAYLVARTRDVAGAEDALADAFAAALARWPETGVPDHPEAWLLTVARRRSVDQQRRRIAGEAAQAHLRLIGEELEQEMALEKLPDDRLGLIFACAHPAIETGVRAPLILQTVLGFDAATIASAFLVSPAAMGQRLVRAKARIKQAGIPFRIPGTAELGDRLGAVLEAVYAAFSEGWADASGAESRRRNLASEAIWLGRLVVELMPREPESLGLLSLMLHAEARRAARRGVEGEFVPLSEQDTRLWDADLLAEADALLVRAGAFSAIGRYQLEAAIQSAHAARRFLGRTDWAAIATLYEALVSVTASPVAAVNRAVAVAYAGAPAEGLALLEAIGDARLDQYQPYWAARADLLSLVGDKEAADRAYVLAIGLETDLAVRAFLKRRRNEAARRDDALSG</sequence>
<evidence type="ECO:0000259" key="1">
    <source>
        <dbReference type="Pfam" id="PF04542"/>
    </source>
</evidence>
<feature type="domain" description="RNA polymerase sigma-70 region 2" evidence="1">
    <location>
        <begin position="19"/>
        <end position="80"/>
    </location>
</feature>
<evidence type="ECO:0000259" key="2">
    <source>
        <dbReference type="Pfam" id="PF20239"/>
    </source>
</evidence>
<dbReference type="InterPro" id="IPR007627">
    <property type="entry name" value="RNA_pol_sigma70_r2"/>
</dbReference>
<dbReference type="Pfam" id="PF04542">
    <property type="entry name" value="Sigma70_r2"/>
    <property type="match status" value="1"/>
</dbReference>
<dbReference type="RefSeq" id="WP_367723421.1">
    <property type="nucleotide sequence ID" value="NZ_JBFOCI010000002.1"/>
</dbReference>
<proteinExistence type="predicted"/>
<dbReference type="EMBL" id="JBFOCI010000002">
    <property type="protein sequence ID" value="MEW9806351.1"/>
    <property type="molecule type" value="Genomic_DNA"/>
</dbReference>
<dbReference type="Gene3D" id="1.10.1740.10">
    <property type="match status" value="1"/>
</dbReference>
<dbReference type="PANTHER" id="PTHR47756">
    <property type="entry name" value="BLL6612 PROTEIN-RELATED"/>
    <property type="match status" value="1"/>
</dbReference>
<name>A0ABV3QZA1_9HYPH</name>
<organism evidence="3 4">
    <name type="scientific">Mesorhizobium marinum</name>
    <dbReference type="NCBI Taxonomy" id="3228790"/>
    <lineage>
        <taxon>Bacteria</taxon>
        <taxon>Pseudomonadati</taxon>
        <taxon>Pseudomonadota</taxon>
        <taxon>Alphaproteobacteria</taxon>
        <taxon>Hyphomicrobiales</taxon>
        <taxon>Phyllobacteriaceae</taxon>
        <taxon>Mesorhizobium</taxon>
    </lineage>
</organism>
<protein>
    <submittedName>
        <fullName evidence="3">RNA polymerase sigma factor</fullName>
    </submittedName>
</protein>
<comment type="caution">
    <text evidence="3">The sequence shown here is derived from an EMBL/GenBank/DDBJ whole genome shotgun (WGS) entry which is preliminary data.</text>
</comment>
<accession>A0ABV3QZA1</accession>
<dbReference type="PANTHER" id="PTHR47756:SF2">
    <property type="entry name" value="BLL6612 PROTEIN"/>
    <property type="match status" value="1"/>
</dbReference>
<keyword evidence="4" id="KW-1185">Reference proteome</keyword>
<evidence type="ECO:0000313" key="3">
    <source>
        <dbReference type="EMBL" id="MEW9806351.1"/>
    </source>
</evidence>
<dbReference type="SUPFAM" id="SSF88946">
    <property type="entry name" value="Sigma2 domain of RNA polymerase sigma factors"/>
    <property type="match status" value="1"/>
</dbReference>
<dbReference type="InterPro" id="IPR046531">
    <property type="entry name" value="DUF6596"/>
</dbReference>
<dbReference type="InterPro" id="IPR013325">
    <property type="entry name" value="RNA_pol_sigma_r2"/>
</dbReference>
<gene>
    <name evidence="3" type="ORF">ABUE31_10175</name>
</gene>
<reference evidence="3 4" key="1">
    <citation type="submission" date="2024-06" db="EMBL/GenBank/DDBJ databases">
        <authorList>
            <person name="Tuo L."/>
        </authorList>
    </citation>
    <scope>NUCLEOTIDE SEQUENCE [LARGE SCALE GENOMIC DNA]</scope>
    <source>
        <strain evidence="3 4">ZMM04-5</strain>
    </source>
</reference>